<protein>
    <submittedName>
        <fullName evidence="1">Helix-turn-helix domain-containing protein</fullName>
    </submittedName>
</protein>
<organism evidence="1 2">
    <name type="scientific">Arthrobacter wenxiniae</name>
    <dbReference type="NCBI Taxonomy" id="2713570"/>
    <lineage>
        <taxon>Bacteria</taxon>
        <taxon>Bacillati</taxon>
        <taxon>Actinomycetota</taxon>
        <taxon>Actinomycetes</taxon>
        <taxon>Micrococcales</taxon>
        <taxon>Micrococcaceae</taxon>
        <taxon>Arthrobacter</taxon>
    </lineage>
</organism>
<evidence type="ECO:0000313" key="2">
    <source>
        <dbReference type="Proteomes" id="UP000543556"/>
    </source>
</evidence>
<accession>A0A7Y7LYG8</accession>
<evidence type="ECO:0000313" key="1">
    <source>
        <dbReference type="EMBL" id="NVM93713.1"/>
    </source>
</evidence>
<proteinExistence type="predicted"/>
<comment type="caution">
    <text evidence="1">The sequence shown here is derived from an EMBL/GenBank/DDBJ whole genome shotgun (WGS) entry which is preliminary data.</text>
</comment>
<dbReference type="RefSeq" id="WP_176633446.1">
    <property type="nucleotide sequence ID" value="NZ_JAAMFM010000002.1"/>
</dbReference>
<dbReference type="AlphaFoldDB" id="A0A7Y7LYG8"/>
<sequence length="237" mass="25272">MTTSQAAEELGVTSVAVRKLVGSGSLTASARIGRNILVDRSSVVRLKNRGTRVGRPWSADMAWGALAMLSGQPTGWIDASSRYRLRQRLRHLDAKELAAHVTTKDANRRYRVTPSAVESVAELLLSSGAAALRDSTVAQTFGLAGGSDVAEGYVLSSEVDQLVRNFAMVPDPDGNVTLRVIADPAPVQNGELPAPVIAVDLMDSLSSRERSAGEAVLEAALKKWQEKNHGKSPSMAR</sequence>
<gene>
    <name evidence="1" type="ORF">G6034_02080</name>
</gene>
<dbReference type="Proteomes" id="UP000543556">
    <property type="component" value="Unassembled WGS sequence"/>
</dbReference>
<name>A0A7Y7LYG8_9MICC</name>
<keyword evidence="2" id="KW-1185">Reference proteome</keyword>
<reference evidence="1 2" key="1">
    <citation type="submission" date="2020-02" db="EMBL/GenBank/DDBJ databases">
        <title>Genome sequence of strain AETb3-4.</title>
        <authorList>
            <person name="Gao J."/>
            <person name="Zhang X."/>
        </authorList>
    </citation>
    <scope>NUCLEOTIDE SEQUENCE [LARGE SCALE GENOMIC DNA]</scope>
    <source>
        <strain evidence="1 2">AETb3-4</strain>
    </source>
</reference>
<dbReference type="EMBL" id="JAAMFM010000002">
    <property type="protein sequence ID" value="NVM93713.1"/>
    <property type="molecule type" value="Genomic_DNA"/>
</dbReference>